<gene>
    <name evidence="6" type="ORF">L210DRAFT_3391014</name>
</gene>
<evidence type="ECO:0000313" key="7">
    <source>
        <dbReference type="Proteomes" id="UP001194468"/>
    </source>
</evidence>
<feature type="transmembrane region" description="Helical" evidence="5">
    <location>
        <begin position="154"/>
        <end position="181"/>
    </location>
</feature>
<feature type="transmembrane region" description="Helical" evidence="5">
    <location>
        <begin position="193"/>
        <end position="215"/>
    </location>
</feature>
<evidence type="ECO:0000256" key="3">
    <source>
        <dbReference type="ARBA" id="ARBA00022989"/>
    </source>
</evidence>
<dbReference type="Gene3D" id="1.20.1250.20">
    <property type="entry name" value="MFS general substrate transporter like domains"/>
    <property type="match status" value="1"/>
</dbReference>
<sequence>MSTSLQQPGSARPYLRRIRLALLCFSVAANAICAGGVFCFPIISPALVTHLKLTQPQLTTIALVGMMGQYPFAAFVGKILDLYGAWACSLISACFFSAGFGLFANEISSSPDTITQPSTSTFHRLVVYFFIAALGTVFSYFSSVFAASKNFPNYIGAAAGTSMALFGLSPTFLSLIASRYFSSPDGEVDVSHFLKFLAMLCGCVHLVGGFTMYAIPSTPKEESSSVILTNDLEAPNERTPMLPNKTNDNQVLVRVDVVSLRDQSPEPKQSTLDVLSDRNFWALAFIVFVVLGSCEMIISNIGTIVLSLPSPISTNSAFVNTPSIVSMTATQVRVLSISNTLSRLVVGPLADIVSPVPSRTIGGNRGILREHHISRIAFMTFSTATLACTYAWMVIGVKEQAGIWALTIGAGIAYGCTFTILPSLVSSIWGLSNLGRNYGIMTYAPFLGTPSFSYLYAFSSDAGSASSQDEACRGTACWTFTFKVSALAATLACVTSAYLWRAWKGRV</sequence>
<evidence type="ECO:0000256" key="5">
    <source>
        <dbReference type="SAM" id="Phobius"/>
    </source>
</evidence>
<evidence type="ECO:0000256" key="2">
    <source>
        <dbReference type="ARBA" id="ARBA00022692"/>
    </source>
</evidence>
<dbReference type="GO" id="GO:0000329">
    <property type="term" value="C:fungal-type vacuole membrane"/>
    <property type="evidence" value="ECO:0007669"/>
    <property type="project" value="TreeGrafter"/>
</dbReference>
<evidence type="ECO:0000313" key="6">
    <source>
        <dbReference type="EMBL" id="KAF8447332.1"/>
    </source>
</evidence>
<comment type="caution">
    <text evidence="6">The sequence shown here is derived from an EMBL/GenBank/DDBJ whole genome shotgun (WGS) entry which is preliminary data.</text>
</comment>
<dbReference type="InterPro" id="IPR036259">
    <property type="entry name" value="MFS_trans_sf"/>
</dbReference>
<comment type="subcellular location">
    <subcellularLocation>
        <location evidence="1">Membrane</location>
        <topology evidence="1">Multi-pass membrane protein</topology>
    </subcellularLocation>
</comment>
<feature type="transmembrane region" description="Helical" evidence="5">
    <location>
        <begin position="478"/>
        <end position="500"/>
    </location>
</feature>
<dbReference type="GO" id="GO:0022857">
    <property type="term" value="F:transmembrane transporter activity"/>
    <property type="evidence" value="ECO:0007669"/>
    <property type="project" value="InterPro"/>
</dbReference>
<organism evidence="6 7">
    <name type="scientific">Boletus edulis BED1</name>
    <dbReference type="NCBI Taxonomy" id="1328754"/>
    <lineage>
        <taxon>Eukaryota</taxon>
        <taxon>Fungi</taxon>
        <taxon>Dikarya</taxon>
        <taxon>Basidiomycota</taxon>
        <taxon>Agaricomycotina</taxon>
        <taxon>Agaricomycetes</taxon>
        <taxon>Agaricomycetidae</taxon>
        <taxon>Boletales</taxon>
        <taxon>Boletineae</taxon>
        <taxon>Boletaceae</taxon>
        <taxon>Boletoideae</taxon>
        <taxon>Boletus</taxon>
    </lineage>
</organism>
<evidence type="ECO:0000256" key="4">
    <source>
        <dbReference type="ARBA" id="ARBA00023136"/>
    </source>
</evidence>
<reference evidence="6" key="1">
    <citation type="submission" date="2019-10" db="EMBL/GenBank/DDBJ databases">
        <authorList>
            <consortium name="DOE Joint Genome Institute"/>
            <person name="Kuo A."/>
            <person name="Miyauchi S."/>
            <person name="Kiss E."/>
            <person name="Drula E."/>
            <person name="Kohler A."/>
            <person name="Sanchez-Garcia M."/>
            <person name="Andreopoulos B."/>
            <person name="Barry K.W."/>
            <person name="Bonito G."/>
            <person name="Buee M."/>
            <person name="Carver A."/>
            <person name="Chen C."/>
            <person name="Cichocki N."/>
            <person name="Clum A."/>
            <person name="Culley D."/>
            <person name="Crous P.W."/>
            <person name="Fauchery L."/>
            <person name="Girlanda M."/>
            <person name="Hayes R."/>
            <person name="Keri Z."/>
            <person name="LaButti K."/>
            <person name="Lipzen A."/>
            <person name="Lombard V."/>
            <person name="Magnuson J."/>
            <person name="Maillard F."/>
            <person name="Morin E."/>
            <person name="Murat C."/>
            <person name="Nolan M."/>
            <person name="Ohm R."/>
            <person name="Pangilinan J."/>
            <person name="Pereira M."/>
            <person name="Perotto S."/>
            <person name="Peter M."/>
            <person name="Riley R."/>
            <person name="Sitrit Y."/>
            <person name="Stielow B."/>
            <person name="Szollosi G."/>
            <person name="Zifcakova L."/>
            <person name="Stursova M."/>
            <person name="Spatafora J.W."/>
            <person name="Tedersoo L."/>
            <person name="Vaario L.-M."/>
            <person name="Yamada A."/>
            <person name="Yan M."/>
            <person name="Wang P."/>
            <person name="Xu J."/>
            <person name="Bruns T."/>
            <person name="Baldrian P."/>
            <person name="Vilgalys R."/>
            <person name="Henrissat B."/>
            <person name="Grigoriev I.V."/>
            <person name="Hibbett D."/>
            <person name="Nagy L.G."/>
            <person name="Martin F.M."/>
        </authorList>
    </citation>
    <scope>NUCLEOTIDE SEQUENCE</scope>
    <source>
        <strain evidence="6">BED1</strain>
    </source>
</reference>
<feature type="transmembrane region" description="Helical" evidence="5">
    <location>
        <begin position="401"/>
        <end position="425"/>
    </location>
</feature>
<dbReference type="SUPFAM" id="SSF103473">
    <property type="entry name" value="MFS general substrate transporter"/>
    <property type="match status" value="1"/>
</dbReference>
<name>A0AAD4C426_BOLED</name>
<proteinExistence type="predicted"/>
<keyword evidence="4 5" id="KW-0472">Membrane</keyword>
<feature type="transmembrane region" description="Helical" evidence="5">
    <location>
        <begin position="437"/>
        <end position="458"/>
    </location>
</feature>
<keyword evidence="3 5" id="KW-1133">Transmembrane helix</keyword>
<feature type="transmembrane region" description="Helical" evidence="5">
    <location>
        <begin position="376"/>
        <end position="395"/>
    </location>
</feature>
<dbReference type="Proteomes" id="UP001194468">
    <property type="component" value="Unassembled WGS sequence"/>
</dbReference>
<keyword evidence="2 5" id="KW-0812">Transmembrane</keyword>
<dbReference type="Pfam" id="PF07690">
    <property type="entry name" value="MFS_1"/>
    <property type="match status" value="1"/>
</dbReference>
<dbReference type="EMBL" id="WHUW01000004">
    <property type="protein sequence ID" value="KAF8447332.1"/>
    <property type="molecule type" value="Genomic_DNA"/>
</dbReference>
<feature type="transmembrane region" description="Helical" evidence="5">
    <location>
        <begin position="20"/>
        <end position="43"/>
    </location>
</feature>
<feature type="transmembrane region" description="Helical" evidence="5">
    <location>
        <begin position="280"/>
        <end position="306"/>
    </location>
</feature>
<dbReference type="InterPro" id="IPR011701">
    <property type="entry name" value="MFS"/>
</dbReference>
<keyword evidence="7" id="KW-1185">Reference proteome</keyword>
<dbReference type="PANTHER" id="PTHR21576">
    <property type="entry name" value="UNCHARACTERIZED NODULIN-LIKE PROTEIN"/>
    <property type="match status" value="1"/>
</dbReference>
<dbReference type="AlphaFoldDB" id="A0AAD4C426"/>
<feature type="transmembrane region" description="Helical" evidence="5">
    <location>
        <begin position="83"/>
        <end position="104"/>
    </location>
</feature>
<accession>A0AAD4C426</accession>
<feature type="transmembrane region" description="Helical" evidence="5">
    <location>
        <begin position="125"/>
        <end position="148"/>
    </location>
</feature>
<protein>
    <submittedName>
        <fullName evidence="6">Major facilitator superfamily domain-containing protein</fullName>
    </submittedName>
</protein>
<evidence type="ECO:0000256" key="1">
    <source>
        <dbReference type="ARBA" id="ARBA00004141"/>
    </source>
</evidence>
<dbReference type="PANTHER" id="PTHR21576:SF158">
    <property type="entry name" value="RIBOSOMAL RNA-PROCESSING PROTEIN 12-LIKE CONSERVED DOMAIN-CONTAINING PROTEIN"/>
    <property type="match status" value="1"/>
</dbReference>
<reference evidence="6" key="2">
    <citation type="journal article" date="2020" name="Nat. Commun.">
        <title>Large-scale genome sequencing of mycorrhizal fungi provides insights into the early evolution of symbiotic traits.</title>
        <authorList>
            <person name="Miyauchi S."/>
            <person name="Kiss E."/>
            <person name="Kuo A."/>
            <person name="Drula E."/>
            <person name="Kohler A."/>
            <person name="Sanchez-Garcia M."/>
            <person name="Morin E."/>
            <person name="Andreopoulos B."/>
            <person name="Barry K.W."/>
            <person name="Bonito G."/>
            <person name="Buee M."/>
            <person name="Carver A."/>
            <person name="Chen C."/>
            <person name="Cichocki N."/>
            <person name="Clum A."/>
            <person name="Culley D."/>
            <person name="Crous P.W."/>
            <person name="Fauchery L."/>
            <person name="Girlanda M."/>
            <person name="Hayes R.D."/>
            <person name="Keri Z."/>
            <person name="LaButti K."/>
            <person name="Lipzen A."/>
            <person name="Lombard V."/>
            <person name="Magnuson J."/>
            <person name="Maillard F."/>
            <person name="Murat C."/>
            <person name="Nolan M."/>
            <person name="Ohm R.A."/>
            <person name="Pangilinan J."/>
            <person name="Pereira M.F."/>
            <person name="Perotto S."/>
            <person name="Peter M."/>
            <person name="Pfister S."/>
            <person name="Riley R."/>
            <person name="Sitrit Y."/>
            <person name="Stielow J.B."/>
            <person name="Szollosi G."/>
            <person name="Zifcakova L."/>
            <person name="Stursova M."/>
            <person name="Spatafora J.W."/>
            <person name="Tedersoo L."/>
            <person name="Vaario L.M."/>
            <person name="Yamada A."/>
            <person name="Yan M."/>
            <person name="Wang P."/>
            <person name="Xu J."/>
            <person name="Bruns T."/>
            <person name="Baldrian P."/>
            <person name="Vilgalys R."/>
            <person name="Dunand C."/>
            <person name="Henrissat B."/>
            <person name="Grigoriev I.V."/>
            <person name="Hibbett D."/>
            <person name="Nagy L.G."/>
            <person name="Martin F.M."/>
        </authorList>
    </citation>
    <scope>NUCLEOTIDE SEQUENCE</scope>
    <source>
        <strain evidence="6">BED1</strain>
    </source>
</reference>